<feature type="compositionally biased region" description="Polar residues" evidence="1">
    <location>
        <begin position="1"/>
        <end position="10"/>
    </location>
</feature>
<proteinExistence type="predicted"/>
<gene>
    <name evidence="2" type="ORF">E5288_WYG022910</name>
</gene>
<dbReference type="Proteomes" id="UP000322234">
    <property type="component" value="Unassembled WGS sequence"/>
</dbReference>
<name>A0A6B0SHF9_9CETA</name>
<feature type="region of interest" description="Disordered" evidence="1">
    <location>
        <begin position="1"/>
        <end position="52"/>
    </location>
</feature>
<feature type="compositionally biased region" description="Polar residues" evidence="1">
    <location>
        <begin position="38"/>
        <end position="48"/>
    </location>
</feature>
<dbReference type="EMBL" id="VBQZ03017038">
    <property type="protein sequence ID" value="MXR00138.1"/>
    <property type="molecule type" value="Genomic_DNA"/>
</dbReference>
<keyword evidence="3" id="KW-1185">Reference proteome</keyword>
<organism evidence="2 3">
    <name type="scientific">Bos mutus</name>
    <name type="common">wild yak</name>
    <dbReference type="NCBI Taxonomy" id="72004"/>
    <lineage>
        <taxon>Eukaryota</taxon>
        <taxon>Metazoa</taxon>
        <taxon>Chordata</taxon>
        <taxon>Craniata</taxon>
        <taxon>Vertebrata</taxon>
        <taxon>Euteleostomi</taxon>
        <taxon>Mammalia</taxon>
        <taxon>Eutheria</taxon>
        <taxon>Laurasiatheria</taxon>
        <taxon>Artiodactyla</taxon>
        <taxon>Ruminantia</taxon>
        <taxon>Pecora</taxon>
        <taxon>Bovidae</taxon>
        <taxon>Bovinae</taxon>
        <taxon>Bos</taxon>
    </lineage>
</organism>
<dbReference type="AlphaFoldDB" id="A0A6B0SHF9"/>
<evidence type="ECO:0000313" key="3">
    <source>
        <dbReference type="Proteomes" id="UP000322234"/>
    </source>
</evidence>
<accession>A0A6B0SHF9</accession>
<comment type="caution">
    <text evidence="2">The sequence shown here is derived from an EMBL/GenBank/DDBJ whole genome shotgun (WGS) entry which is preliminary data.</text>
</comment>
<protein>
    <submittedName>
        <fullName evidence="2">Uncharacterized protein</fullName>
    </submittedName>
</protein>
<reference evidence="2" key="1">
    <citation type="submission" date="2019-10" db="EMBL/GenBank/DDBJ databases">
        <title>The sequence and de novo assembly of the wild yak genome.</title>
        <authorList>
            <person name="Liu Y."/>
        </authorList>
    </citation>
    <scope>NUCLEOTIDE SEQUENCE [LARGE SCALE GENOMIC DNA]</scope>
    <source>
        <strain evidence="2">WY2019</strain>
    </source>
</reference>
<evidence type="ECO:0000313" key="2">
    <source>
        <dbReference type="EMBL" id="MXR00138.1"/>
    </source>
</evidence>
<evidence type="ECO:0000256" key="1">
    <source>
        <dbReference type="SAM" id="MobiDB-lite"/>
    </source>
</evidence>
<sequence length="105" mass="11358">MVPTGSSSQGLGFLPHRSLQAQRGPRGEVRVAGRGPASLQTPQQQSQPEAPISAWVKYTKLPRGKRCHHDPNGVSLPLTTSRRLPVWLVSLWREEGGVQVGATAD</sequence>